<dbReference type="AlphaFoldDB" id="A0A250J2F4"/>
<reference evidence="1 2" key="1">
    <citation type="submission" date="2017-06" db="EMBL/GenBank/DDBJ databases">
        <title>Sequencing and comparative analysis of myxobacterial genomes.</title>
        <authorList>
            <person name="Rupp O."/>
            <person name="Goesmann A."/>
            <person name="Sogaard-Andersen L."/>
        </authorList>
    </citation>
    <scope>NUCLEOTIDE SEQUENCE [LARGE SCALE GENOMIC DNA]</scope>
    <source>
        <strain evidence="1 2">DSM 52655</strain>
    </source>
</reference>
<name>A0A250J2F4_9BACT</name>
<organism evidence="1 2">
    <name type="scientific">Cystobacter fuscus</name>
    <dbReference type="NCBI Taxonomy" id="43"/>
    <lineage>
        <taxon>Bacteria</taxon>
        <taxon>Pseudomonadati</taxon>
        <taxon>Myxococcota</taxon>
        <taxon>Myxococcia</taxon>
        <taxon>Myxococcales</taxon>
        <taxon>Cystobacterineae</taxon>
        <taxon>Archangiaceae</taxon>
        <taxon>Cystobacter</taxon>
    </lineage>
</organism>
<sequence>MEAVRTICREIVEGLEGGLACAVVDLRTTELIGVHNKVTGKSTLHSSVVIGLAQMFRGPTVTQVEQLVRIQRGIPENGEHYFEEVQIISRNNLHFASVLSKGRAAIMLITARTSSLDEGWRLVREHIPRVEDALGG</sequence>
<dbReference type="RefSeq" id="WP_095986026.1">
    <property type="nucleotide sequence ID" value="NZ_CP022098.1"/>
</dbReference>
<proteinExistence type="predicted"/>
<protein>
    <recommendedName>
        <fullName evidence="3">Roadblock/LAMTOR2 domain-containing protein</fullName>
    </recommendedName>
</protein>
<accession>A0A250J2F4</accession>
<evidence type="ECO:0008006" key="3">
    <source>
        <dbReference type="Google" id="ProtNLM"/>
    </source>
</evidence>
<dbReference type="Proteomes" id="UP000217257">
    <property type="component" value="Chromosome"/>
</dbReference>
<evidence type="ECO:0000313" key="1">
    <source>
        <dbReference type="EMBL" id="ATB37753.1"/>
    </source>
</evidence>
<gene>
    <name evidence="1" type="ORF">CYFUS_003178</name>
</gene>
<dbReference type="EMBL" id="CP022098">
    <property type="protein sequence ID" value="ATB37753.1"/>
    <property type="molecule type" value="Genomic_DNA"/>
</dbReference>
<dbReference type="KEGG" id="cfus:CYFUS_003178"/>
<evidence type="ECO:0000313" key="2">
    <source>
        <dbReference type="Proteomes" id="UP000217257"/>
    </source>
</evidence>